<proteinExistence type="predicted"/>
<comment type="caution">
    <text evidence="1">The sequence shown here is derived from an EMBL/GenBank/DDBJ whole genome shotgun (WGS) entry which is preliminary data.</text>
</comment>
<keyword evidence="2" id="KW-1185">Reference proteome</keyword>
<evidence type="ECO:0000313" key="1">
    <source>
        <dbReference type="EMBL" id="MCZ0925912.1"/>
    </source>
</evidence>
<gene>
    <name evidence="1" type="ORF">L0635_02315</name>
</gene>
<dbReference type="RefSeq" id="WP_085917841.1">
    <property type="nucleotide sequence ID" value="NZ_JAKNQT010000004.1"/>
</dbReference>
<name>A0ABT4ISD4_9GAMM</name>
<dbReference type="PANTHER" id="PTHR35175">
    <property type="entry name" value="DUF1289 DOMAIN-CONTAINING PROTEIN"/>
    <property type="match status" value="1"/>
</dbReference>
<sequence length="70" mass="7626">MTSSLPDRPLSPCRQICRIEPTQSLCEGCGRRLDEIACWGQMTEADKAPVWQRIEAEGYVVSGGNSARGG</sequence>
<dbReference type="InterPro" id="IPR010710">
    <property type="entry name" value="DUF1289"/>
</dbReference>
<dbReference type="Proteomes" id="UP001321125">
    <property type="component" value="Unassembled WGS sequence"/>
</dbReference>
<evidence type="ECO:0000313" key="2">
    <source>
        <dbReference type="Proteomes" id="UP001321125"/>
    </source>
</evidence>
<organism evidence="1 2">
    <name type="scientific">Vreelandella janggokensis</name>
    <dbReference type="NCBI Taxonomy" id="370767"/>
    <lineage>
        <taxon>Bacteria</taxon>
        <taxon>Pseudomonadati</taxon>
        <taxon>Pseudomonadota</taxon>
        <taxon>Gammaproteobacteria</taxon>
        <taxon>Oceanospirillales</taxon>
        <taxon>Halomonadaceae</taxon>
        <taxon>Vreelandella</taxon>
    </lineage>
</organism>
<dbReference type="Pfam" id="PF06945">
    <property type="entry name" value="DUF1289"/>
    <property type="match status" value="1"/>
</dbReference>
<reference evidence="1 2" key="1">
    <citation type="submission" date="2022-02" db="EMBL/GenBank/DDBJ databases">
        <title>Study of halophilic communities from a Mexican lake.</title>
        <authorList>
            <person name="Hernandez-Soto L.M."/>
            <person name="Martinez-Abarca F."/>
            <person name="Ramirez-Saad H.C."/>
            <person name="Aguirre-Garrido J.F."/>
        </authorList>
    </citation>
    <scope>NUCLEOTIDE SEQUENCE [LARGE SCALE GENOMIC DNA]</scope>
    <source>
        <strain evidence="1 2">Hjan13</strain>
    </source>
</reference>
<accession>A0ABT4ISD4</accession>
<dbReference type="PANTHER" id="PTHR35175:SF2">
    <property type="entry name" value="DUF1289 DOMAIN-CONTAINING PROTEIN"/>
    <property type="match status" value="1"/>
</dbReference>
<protein>
    <submittedName>
        <fullName evidence="1">DUF1289 domain-containing protein</fullName>
    </submittedName>
</protein>
<dbReference type="EMBL" id="JAKNQU010000001">
    <property type="protein sequence ID" value="MCZ0925912.1"/>
    <property type="molecule type" value="Genomic_DNA"/>
</dbReference>